<dbReference type="Proteomes" id="UP000218209">
    <property type="component" value="Unassembled WGS sequence"/>
</dbReference>
<organism evidence="2 3">
    <name type="scientific">Porphyra umbilicalis</name>
    <name type="common">Purple laver</name>
    <name type="synonym">Red alga</name>
    <dbReference type="NCBI Taxonomy" id="2786"/>
    <lineage>
        <taxon>Eukaryota</taxon>
        <taxon>Rhodophyta</taxon>
        <taxon>Bangiophyceae</taxon>
        <taxon>Bangiales</taxon>
        <taxon>Bangiaceae</taxon>
        <taxon>Porphyra</taxon>
    </lineage>
</organism>
<gene>
    <name evidence="2" type="ORF">BU14_0292s0003</name>
</gene>
<feature type="compositionally biased region" description="Acidic residues" evidence="1">
    <location>
        <begin position="311"/>
        <end position="320"/>
    </location>
</feature>
<proteinExistence type="predicted"/>
<evidence type="ECO:0000313" key="2">
    <source>
        <dbReference type="EMBL" id="OSX74360.1"/>
    </source>
</evidence>
<sequence>MTRRDNLLDHAQHFVYACPNNPSPELLSRNRPCLRPTSPSPPASSAACCRHSAISTPAAAASPSITMAAFVPAVAPLQTSPYAPAAACVRPGRLPLAAARAAPVRAAVPAGGVTMRASRDSAAADLAAAIDASSSKHLLALANDTAAGAPIAEAAAALEAAAGSRGSRTAKSSSLHGVWSLAYTDAHSIVKNKGLTGSGKSLPAAKLAALREGYDADGVAWAEEKLSGMGGLKLRNRLIGTWAAGKARGGNHVELAFNEVETHPGGRTMASEAKEVIEVTYVDDDWKISRSPETRELFVFRREEAVGPAAPEEDDAEGADEQSSGNPLSRLFKKTEVATKEAVEEVEEETSSGNPLSRFFKK</sequence>
<dbReference type="EMBL" id="KV918950">
    <property type="protein sequence ID" value="OSX74360.1"/>
    <property type="molecule type" value="Genomic_DNA"/>
</dbReference>
<evidence type="ECO:0000256" key="1">
    <source>
        <dbReference type="SAM" id="MobiDB-lite"/>
    </source>
</evidence>
<name>A0A1X6P0S0_PORUM</name>
<dbReference type="AlphaFoldDB" id="A0A1X6P0S0"/>
<keyword evidence="3" id="KW-1185">Reference proteome</keyword>
<protein>
    <submittedName>
        <fullName evidence="2">Uncharacterized protein</fullName>
    </submittedName>
</protein>
<feature type="region of interest" description="Disordered" evidence="1">
    <location>
        <begin position="343"/>
        <end position="362"/>
    </location>
</feature>
<reference evidence="2 3" key="1">
    <citation type="submission" date="2017-03" db="EMBL/GenBank/DDBJ databases">
        <title>WGS assembly of Porphyra umbilicalis.</title>
        <authorList>
            <person name="Brawley S.H."/>
            <person name="Blouin N.A."/>
            <person name="Ficko-Blean E."/>
            <person name="Wheeler G.L."/>
            <person name="Lohr M."/>
            <person name="Goodson H.V."/>
            <person name="Jenkins J.W."/>
            <person name="Blaby-Haas C.E."/>
            <person name="Helliwell K.E."/>
            <person name="Chan C."/>
            <person name="Marriage T."/>
            <person name="Bhattacharya D."/>
            <person name="Klein A.S."/>
            <person name="Badis Y."/>
            <person name="Brodie J."/>
            <person name="Cao Y."/>
            <person name="Collen J."/>
            <person name="Dittami S.M."/>
            <person name="Gachon C.M."/>
            <person name="Green B.R."/>
            <person name="Karpowicz S."/>
            <person name="Kim J.W."/>
            <person name="Kudahl U."/>
            <person name="Lin S."/>
            <person name="Michel G."/>
            <person name="Mittag M."/>
            <person name="Olson B.J."/>
            <person name="Pangilinan J."/>
            <person name="Peng Y."/>
            <person name="Qiu H."/>
            <person name="Shu S."/>
            <person name="Singer J.T."/>
            <person name="Smith A.G."/>
            <person name="Sprecher B.N."/>
            <person name="Wagner V."/>
            <person name="Wang W."/>
            <person name="Wang Z.-Y."/>
            <person name="Yan J."/>
            <person name="Yarish C."/>
            <person name="Zoeuner-Riek S."/>
            <person name="Zhuang Y."/>
            <person name="Zou Y."/>
            <person name="Lindquist E.A."/>
            <person name="Grimwood J."/>
            <person name="Barry K."/>
            <person name="Rokhsar D.S."/>
            <person name="Schmutz J."/>
            <person name="Stiller J.W."/>
            <person name="Grossman A.R."/>
            <person name="Prochnik S.E."/>
        </authorList>
    </citation>
    <scope>NUCLEOTIDE SEQUENCE [LARGE SCALE GENOMIC DNA]</scope>
    <source>
        <strain evidence="2">4086291</strain>
    </source>
</reference>
<feature type="region of interest" description="Disordered" evidence="1">
    <location>
        <begin position="306"/>
        <end position="338"/>
    </location>
</feature>
<accession>A0A1X6P0S0</accession>
<evidence type="ECO:0000313" key="3">
    <source>
        <dbReference type="Proteomes" id="UP000218209"/>
    </source>
</evidence>